<gene>
    <name evidence="2" type="ORF">CGI_10027841</name>
</gene>
<feature type="region of interest" description="Disordered" evidence="1">
    <location>
        <begin position="116"/>
        <end position="265"/>
    </location>
</feature>
<feature type="compositionally biased region" description="Basic and acidic residues" evidence="1">
    <location>
        <begin position="85"/>
        <end position="101"/>
    </location>
</feature>
<feature type="compositionally biased region" description="Polar residues" evidence="1">
    <location>
        <begin position="57"/>
        <end position="67"/>
    </location>
</feature>
<protein>
    <submittedName>
        <fullName evidence="2">Uncharacterized protein</fullName>
    </submittedName>
</protein>
<feature type="compositionally biased region" description="Low complexity" evidence="1">
    <location>
        <begin position="134"/>
        <end position="157"/>
    </location>
</feature>
<dbReference type="InParanoid" id="K1RYS4"/>
<feature type="compositionally biased region" description="Basic and acidic residues" evidence="1">
    <location>
        <begin position="213"/>
        <end position="224"/>
    </location>
</feature>
<feature type="region of interest" description="Disordered" evidence="1">
    <location>
        <begin position="1"/>
        <end position="101"/>
    </location>
</feature>
<sequence>MEDKDKCSPASSDGKPNPCSTESKSGMNSRNSDVKDKSRHAKARRRTEEAKSDKVTMPSTSSENSRTIGKFSTCATPISMLSPKTSERKIHAPEKNAKPEGRYIVLRTEKELRDYFAAMDRAAPQASPAPDPQPTRSCLSRSSFGSSRSGSGQSVKSVRFADIEDESDKKNKHSDKRVVRRRSRTLMTGERDMQPIPTRLQDQKTTTSTEPSVGHDNRRSKTEVDLSTIRYASPIDNINRGENQPQTLSESLVSAKSSHTENKATEITTCTGSQDTYTSPRDTVYDMGKIGHSVSPSVSPLPASRDSDNCSRTVSYTSSRYSSSGLYTSCSDYSADEYSRSERTCSSYSHERRTPKSENSSCCLEKYNTQSISKSYTIVPAAEKSPDESPTPRFDNASSSGSSEYHSRSEGRYSENNNSRCSSSVSDSPQSVDMIHNKGKHCRGRLSSPKQRNKPKLEDKVFRREPKNIGPGTKTLKIDFQIEHKSQKQRIPTVPKNGQTSSRLSPKINASIKCETSDQTMDTLRVMGVPLNKKDKSESSLDAVENPYDNDLEEDMDKKDTSISEKSQDNFWNVNVEKDHQGKQPVIPRSSKHSTTEFPHIKRRDKTDLIQNSFLQKDPDPEPDQKLSEISMVGTGFDSLATGKQDVKSQKVRKREAKARGNKITREKPHVLKNDPQDLSALIAKELLGDKYQTRKKGKKEQRIKNTHRIQTDKAMEKQKLTQLPTDMLEKQNAAKDARKKKNQIERLVTADNLYQNKKQDHVRGMMVMGMAKNSPYLNQTPGRAPKPCPTATPLPIINKADDNNPCHSIVSGHTNAPVDMVLPKLCASRLLSQHNEARGGDWKRRCNNARMPCKLNHSYGDIGYNRRKSEERNPSQANDRTLPRLPGPPVPLQAEASLCNGALQVTILDPSGQGGHADPIKLTILHKSRGTGQRMRSSQHQSECGQETEPVFFRGKGRIQQINTEMKSRKMKRGFSHQ</sequence>
<feature type="region of interest" description="Disordered" evidence="1">
    <location>
        <begin position="381"/>
        <end position="473"/>
    </location>
</feature>
<feature type="compositionally biased region" description="Basic and acidic residues" evidence="1">
    <location>
        <begin position="341"/>
        <end position="356"/>
    </location>
</feature>
<evidence type="ECO:0000256" key="1">
    <source>
        <dbReference type="SAM" id="MobiDB-lite"/>
    </source>
</evidence>
<feature type="region of interest" description="Disordered" evidence="1">
    <location>
        <begin position="861"/>
        <end position="888"/>
    </location>
</feature>
<feature type="region of interest" description="Disordered" evidence="1">
    <location>
        <begin position="534"/>
        <end position="565"/>
    </location>
</feature>
<organism evidence="2">
    <name type="scientific">Magallana gigas</name>
    <name type="common">Pacific oyster</name>
    <name type="synonym">Crassostrea gigas</name>
    <dbReference type="NCBI Taxonomy" id="29159"/>
    <lineage>
        <taxon>Eukaryota</taxon>
        <taxon>Metazoa</taxon>
        <taxon>Spiralia</taxon>
        <taxon>Lophotrochozoa</taxon>
        <taxon>Mollusca</taxon>
        <taxon>Bivalvia</taxon>
        <taxon>Autobranchia</taxon>
        <taxon>Pteriomorphia</taxon>
        <taxon>Ostreida</taxon>
        <taxon>Ostreoidea</taxon>
        <taxon>Ostreidae</taxon>
        <taxon>Magallana</taxon>
    </lineage>
</organism>
<name>K1RYS4_MAGGI</name>
<dbReference type="EMBL" id="JH818873">
    <property type="protein sequence ID" value="EKC40196.1"/>
    <property type="molecule type" value="Genomic_DNA"/>
</dbReference>
<feature type="compositionally biased region" description="Basic and acidic residues" evidence="1">
    <location>
        <begin position="455"/>
        <end position="467"/>
    </location>
</feature>
<feature type="compositionally biased region" description="Polar residues" evidence="1">
    <location>
        <begin position="240"/>
        <end position="257"/>
    </location>
</feature>
<feature type="compositionally biased region" description="Basic residues" evidence="1">
    <location>
        <begin position="170"/>
        <end position="184"/>
    </location>
</feature>
<feature type="compositionally biased region" description="Low complexity" evidence="1">
    <location>
        <begin position="414"/>
        <end position="431"/>
    </location>
</feature>
<dbReference type="AlphaFoldDB" id="K1RYS4"/>
<feature type="compositionally biased region" description="Polar residues" evidence="1">
    <location>
        <begin position="18"/>
        <end position="31"/>
    </location>
</feature>
<feature type="compositionally biased region" description="Basic and acidic residues" evidence="1">
    <location>
        <begin position="556"/>
        <end position="565"/>
    </location>
</feature>
<feature type="region of interest" description="Disordered" evidence="1">
    <location>
        <begin position="341"/>
        <end position="361"/>
    </location>
</feature>
<dbReference type="HOGENOM" id="CLU_303893_0_0_1"/>
<evidence type="ECO:0000313" key="2">
    <source>
        <dbReference type="EMBL" id="EKC40196.1"/>
    </source>
</evidence>
<accession>K1RYS4</accession>
<feature type="region of interest" description="Disordered" evidence="1">
    <location>
        <begin position="294"/>
        <end position="316"/>
    </location>
</feature>
<reference evidence="2" key="1">
    <citation type="journal article" date="2012" name="Nature">
        <title>The oyster genome reveals stress adaptation and complexity of shell formation.</title>
        <authorList>
            <person name="Zhang G."/>
            <person name="Fang X."/>
            <person name="Guo X."/>
            <person name="Li L."/>
            <person name="Luo R."/>
            <person name="Xu F."/>
            <person name="Yang P."/>
            <person name="Zhang L."/>
            <person name="Wang X."/>
            <person name="Qi H."/>
            <person name="Xiong Z."/>
            <person name="Que H."/>
            <person name="Xie Y."/>
            <person name="Holland P.W."/>
            <person name="Paps J."/>
            <person name="Zhu Y."/>
            <person name="Wu F."/>
            <person name="Chen Y."/>
            <person name="Wang J."/>
            <person name="Peng C."/>
            <person name="Meng J."/>
            <person name="Yang L."/>
            <person name="Liu J."/>
            <person name="Wen B."/>
            <person name="Zhang N."/>
            <person name="Huang Z."/>
            <person name="Zhu Q."/>
            <person name="Feng Y."/>
            <person name="Mount A."/>
            <person name="Hedgecock D."/>
            <person name="Xu Z."/>
            <person name="Liu Y."/>
            <person name="Domazet-Loso T."/>
            <person name="Du Y."/>
            <person name="Sun X."/>
            <person name="Zhang S."/>
            <person name="Liu B."/>
            <person name="Cheng P."/>
            <person name="Jiang X."/>
            <person name="Li J."/>
            <person name="Fan D."/>
            <person name="Wang W."/>
            <person name="Fu W."/>
            <person name="Wang T."/>
            <person name="Wang B."/>
            <person name="Zhang J."/>
            <person name="Peng Z."/>
            <person name="Li Y."/>
            <person name="Li N."/>
            <person name="Wang J."/>
            <person name="Chen M."/>
            <person name="He Y."/>
            <person name="Tan F."/>
            <person name="Song X."/>
            <person name="Zheng Q."/>
            <person name="Huang R."/>
            <person name="Yang H."/>
            <person name="Du X."/>
            <person name="Chen L."/>
            <person name="Yang M."/>
            <person name="Gaffney P.M."/>
            <person name="Wang S."/>
            <person name="Luo L."/>
            <person name="She Z."/>
            <person name="Ming Y."/>
            <person name="Huang W."/>
            <person name="Zhang S."/>
            <person name="Huang B."/>
            <person name="Zhang Y."/>
            <person name="Qu T."/>
            <person name="Ni P."/>
            <person name="Miao G."/>
            <person name="Wang J."/>
            <person name="Wang Q."/>
            <person name="Steinberg C.E."/>
            <person name="Wang H."/>
            <person name="Li N."/>
            <person name="Qian L."/>
            <person name="Zhang G."/>
            <person name="Li Y."/>
            <person name="Yang H."/>
            <person name="Liu X."/>
            <person name="Wang J."/>
            <person name="Yin Y."/>
            <person name="Wang J."/>
        </authorList>
    </citation>
    <scope>NUCLEOTIDE SEQUENCE [LARGE SCALE GENOMIC DNA]</scope>
    <source>
        <strain evidence="2">05x7-T-G4-1.051#20</strain>
    </source>
</reference>
<feature type="region of interest" description="Disordered" evidence="1">
    <location>
        <begin position="485"/>
        <end position="504"/>
    </location>
</feature>
<dbReference type="KEGG" id="crg:109617613"/>
<proteinExistence type="predicted"/>